<feature type="compositionally biased region" description="Acidic residues" evidence="1">
    <location>
        <begin position="71"/>
        <end position="82"/>
    </location>
</feature>
<dbReference type="InterPro" id="IPR036779">
    <property type="entry name" value="LysM_dom_sf"/>
</dbReference>
<dbReference type="Pfam" id="PF01476">
    <property type="entry name" value="LysM"/>
    <property type="match status" value="2"/>
</dbReference>
<protein>
    <submittedName>
        <fullName evidence="4">Murein hydrolase activator NlpD</fullName>
    </submittedName>
</protein>
<name>A0A0N8NSJ8_9CLOT</name>
<dbReference type="RefSeq" id="WP_054876965.1">
    <property type="nucleotide sequence ID" value="NZ_LKET01000068.1"/>
</dbReference>
<keyword evidence="2" id="KW-0812">Transmembrane</keyword>
<evidence type="ECO:0000313" key="5">
    <source>
        <dbReference type="Proteomes" id="UP000050326"/>
    </source>
</evidence>
<gene>
    <name evidence="4" type="primary">nlpD_2</name>
    <name evidence="4" type="ORF">OXPF_40160</name>
</gene>
<feature type="domain" description="LysM" evidence="3">
    <location>
        <begin position="91"/>
        <end position="135"/>
    </location>
</feature>
<accession>A0A0N8NSJ8</accession>
<keyword evidence="5" id="KW-1185">Reference proteome</keyword>
<dbReference type="SUPFAM" id="SSF54106">
    <property type="entry name" value="LysM domain"/>
    <property type="match status" value="1"/>
</dbReference>
<dbReference type="Gene3D" id="3.10.350.10">
    <property type="entry name" value="LysM domain"/>
    <property type="match status" value="2"/>
</dbReference>
<dbReference type="AlphaFoldDB" id="A0A0N8NSJ8"/>
<dbReference type="Pfam" id="PF01551">
    <property type="entry name" value="Peptidase_M23"/>
    <property type="match status" value="1"/>
</dbReference>
<dbReference type="SUPFAM" id="SSF51261">
    <property type="entry name" value="Duplicated hybrid motif"/>
    <property type="match status" value="1"/>
</dbReference>
<keyword evidence="2" id="KW-1133">Transmembrane helix</keyword>
<dbReference type="PANTHER" id="PTHR21666:SF270">
    <property type="entry name" value="MUREIN HYDROLASE ACTIVATOR ENVC"/>
    <property type="match status" value="1"/>
</dbReference>
<dbReference type="PROSITE" id="PS51782">
    <property type="entry name" value="LYSM"/>
    <property type="match status" value="2"/>
</dbReference>
<evidence type="ECO:0000313" key="4">
    <source>
        <dbReference type="EMBL" id="KPU42232.1"/>
    </source>
</evidence>
<sequence>MDKRKKYAILIACLAVTIISVVVILLSQNTQDVTSQQKMEVTQTVDDTQVLAAADSSQVNEEQTNETALESTEETDEAEENSEEPKKPEILTYTVKSGDTLGAISNEYGVTANSIASSSNISVNSTLKIGQQLRFPSIKGILYKIKSGDTLSSISKLYDIKVDDIVKTNGMESANKLNIGQEIILPGVDQVKTVVVASKTAAVASRGSSVSAAASAVASISMWPVRGTLTSLFGPRWGTTHKGIDIAAPTGTNVSAFLDGKVVHSGWEGGYGYLVIIDHGNGLRSYYGHNSKLLVSVGQQVSKGDIIAKVGSTGDSTGPHCHFEIRKNGTAVNPLNYLK</sequence>
<dbReference type="InterPro" id="IPR011055">
    <property type="entry name" value="Dup_hybrid_motif"/>
</dbReference>
<keyword evidence="2" id="KW-0472">Membrane</keyword>
<dbReference type="EMBL" id="LKET01000068">
    <property type="protein sequence ID" value="KPU42232.1"/>
    <property type="molecule type" value="Genomic_DNA"/>
</dbReference>
<dbReference type="OrthoDB" id="9809488at2"/>
<feature type="region of interest" description="Disordered" evidence="1">
    <location>
        <begin position="54"/>
        <end position="89"/>
    </location>
</feature>
<dbReference type="CDD" id="cd00118">
    <property type="entry name" value="LysM"/>
    <property type="match status" value="2"/>
</dbReference>
<dbReference type="InterPro" id="IPR018392">
    <property type="entry name" value="LysM"/>
</dbReference>
<feature type="domain" description="LysM" evidence="3">
    <location>
        <begin position="141"/>
        <end position="185"/>
    </location>
</feature>
<proteinExistence type="predicted"/>
<organism evidence="4 5">
    <name type="scientific">Oxobacter pfennigii</name>
    <dbReference type="NCBI Taxonomy" id="36849"/>
    <lineage>
        <taxon>Bacteria</taxon>
        <taxon>Bacillati</taxon>
        <taxon>Bacillota</taxon>
        <taxon>Clostridia</taxon>
        <taxon>Eubacteriales</taxon>
        <taxon>Clostridiaceae</taxon>
        <taxon>Oxobacter</taxon>
    </lineage>
</organism>
<keyword evidence="4" id="KW-0378">Hydrolase</keyword>
<dbReference type="PATRIC" id="fig|36849.3.peg.4244"/>
<dbReference type="STRING" id="36849.OXPF_40160"/>
<dbReference type="InterPro" id="IPR016047">
    <property type="entry name" value="M23ase_b-sheet_dom"/>
</dbReference>
<dbReference type="CDD" id="cd12797">
    <property type="entry name" value="M23_peptidase"/>
    <property type="match status" value="1"/>
</dbReference>
<feature type="transmembrane region" description="Helical" evidence="2">
    <location>
        <begin position="7"/>
        <end position="26"/>
    </location>
</feature>
<reference evidence="4 5" key="1">
    <citation type="submission" date="2015-09" db="EMBL/GenBank/DDBJ databases">
        <title>Genome sequence of Oxobacter pfennigii DSM 3222.</title>
        <authorList>
            <person name="Poehlein A."/>
            <person name="Bengelsdorf F.R."/>
            <person name="Schiel-Bengelsdorf B."/>
            <person name="Duerre P."/>
            <person name="Daniel R."/>
        </authorList>
    </citation>
    <scope>NUCLEOTIDE SEQUENCE [LARGE SCALE GENOMIC DNA]</scope>
    <source>
        <strain evidence="4 5">DSM 3222</strain>
    </source>
</reference>
<dbReference type="GO" id="GO:0004222">
    <property type="term" value="F:metalloendopeptidase activity"/>
    <property type="evidence" value="ECO:0007669"/>
    <property type="project" value="TreeGrafter"/>
</dbReference>
<evidence type="ECO:0000256" key="1">
    <source>
        <dbReference type="SAM" id="MobiDB-lite"/>
    </source>
</evidence>
<dbReference type="Gene3D" id="2.70.70.10">
    <property type="entry name" value="Glucose Permease (Domain IIA)"/>
    <property type="match status" value="1"/>
</dbReference>
<dbReference type="InterPro" id="IPR050570">
    <property type="entry name" value="Cell_wall_metabolism_enzyme"/>
</dbReference>
<dbReference type="SMART" id="SM00257">
    <property type="entry name" value="LysM"/>
    <property type="match status" value="2"/>
</dbReference>
<evidence type="ECO:0000256" key="2">
    <source>
        <dbReference type="SAM" id="Phobius"/>
    </source>
</evidence>
<evidence type="ECO:0000259" key="3">
    <source>
        <dbReference type="PROSITE" id="PS51782"/>
    </source>
</evidence>
<dbReference type="FunFam" id="2.70.70.10:FF:000003">
    <property type="entry name" value="Murein hydrolase activator EnvC"/>
    <property type="match status" value="1"/>
</dbReference>
<dbReference type="PANTHER" id="PTHR21666">
    <property type="entry name" value="PEPTIDASE-RELATED"/>
    <property type="match status" value="1"/>
</dbReference>
<comment type="caution">
    <text evidence="4">The sequence shown here is derived from an EMBL/GenBank/DDBJ whole genome shotgun (WGS) entry which is preliminary data.</text>
</comment>
<dbReference type="Proteomes" id="UP000050326">
    <property type="component" value="Unassembled WGS sequence"/>
</dbReference>